<dbReference type="InterPro" id="IPR003340">
    <property type="entry name" value="B3_DNA-bd"/>
</dbReference>
<dbReference type="PANTHER" id="PTHR31391:SF157">
    <property type="entry name" value="B3 DOMAIN-CONTAINING PROTEIN REM16"/>
    <property type="match status" value="1"/>
</dbReference>
<gene>
    <name evidence="6" type="ORF">SELMODRAFT_419614</name>
</gene>
<dbReference type="InterPro" id="IPR044837">
    <property type="entry name" value="REM16-like"/>
</dbReference>
<feature type="domain" description="TF-B3" evidence="5">
    <location>
        <begin position="34"/>
        <end position="94"/>
    </location>
</feature>
<sequence length="295" mass="32383">MATFCKAIKAKENLHTCVVPEGFLDGDGVVPANLTLANSSGSSWSVAIREDSGDFLLDKGWRSFCLDNELSLDDVVLMKRIQPSNVLVTIYGGDGCERKKSQSCDIAKANNPFGSEVNSGNNCKQETRDRITADDYHEIIDNGNILKRSMDHPEVPLKKRAKTTVGSEKSTAKKLIKVTLSCSSRTVSSESAIAAASKFECSNPSVLLATTKSTLDPTYYLIVHKQFSEAFMPKVDTAVMLVNSRDERFPARWLAARHVVSGGWRGFARAEKIKVGDALVLEVVDESTFKIHVFE</sequence>
<protein>
    <recommendedName>
        <fullName evidence="5">TF-B3 domain-containing protein</fullName>
    </recommendedName>
</protein>
<evidence type="ECO:0000313" key="7">
    <source>
        <dbReference type="Proteomes" id="UP000001514"/>
    </source>
</evidence>
<evidence type="ECO:0000256" key="2">
    <source>
        <dbReference type="ARBA" id="ARBA00023125"/>
    </source>
</evidence>
<dbReference type="InterPro" id="IPR015300">
    <property type="entry name" value="DNA-bd_pseudobarrel_sf"/>
</dbReference>
<dbReference type="KEGG" id="smo:SELMODRAFT_419614"/>
<keyword evidence="1" id="KW-0805">Transcription regulation</keyword>
<accession>D8S9H8</accession>
<reference evidence="6 7" key="1">
    <citation type="journal article" date="2011" name="Science">
        <title>The Selaginella genome identifies genetic changes associated with the evolution of vascular plants.</title>
        <authorList>
            <person name="Banks J.A."/>
            <person name="Nishiyama T."/>
            <person name="Hasebe M."/>
            <person name="Bowman J.L."/>
            <person name="Gribskov M."/>
            <person name="dePamphilis C."/>
            <person name="Albert V.A."/>
            <person name="Aono N."/>
            <person name="Aoyama T."/>
            <person name="Ambrose B.A."/>
            <person name="Ashton N.W."/>
            <person name="Axtell M.J."/>
            <person name="Barker E."/>
            <person name="Barker M.S."/>
            <person name="Bennetzen J.L."/>
            <person name="Bonawitz N.D."/>
            <person name="Chapple C."/>
            <person name="Cheng C."/>
            <person name="Correa L.G."/>
            <person name="Dacre M."/>
            <person name="DeBarry J."/>
            <person name="Dreyer I."/>
            <person name="Elias M."/>
            <person name="Engstrom E.M."/>
            <person name="Estelle M."/>
            <person name="Feng L."/>
            <person name="Finet C."/>
            <person name="Floyd S.K."/>
            <person name="Frommer W.B."/>
            <person name="Fujita T."/>
            <person name="Gramzow L."/>
            <person name="Gutensohn M."/>
            <person name="Harholt J."/>
            <person name="Hattori M."/>
            <person name="Heyl A."/>
            <person name="Hirai T."/>
            <person name="Hiwatashi Y."/>
            <person name="Ishikawa M."/>
            <person name="Iwata M."/>
            <person name="Karol K.G."/>
            <person name="Koehler B."/>
            <person name="Kolukisaoglu U."/>
            <person name="Kubo M."/>
            <person name="Kurata T."/>
            <person name="Lalonde S."/>
            <person name="Li K."/>
            <person name="Li Y."/>
            <person name="Litt A."/>
            <person name="Lyons E."/>
            <person name="Manning G."/>
            <person name="Maruyama T."/>
            <person name="Michael T.P."/>
            <person name="Mikami K."/>
            <person name="Miyazaki S."/>
            <person name="Morinaga S."/>
            <person name="Murata T."/>
            <person name="Mueller-Roeber B."/>
            <person name="Nelson D.R."/>
            <person name="Obara M."/>
            <person name="Oguri Y."/>
            <person name="Olmstead R.G."/>
            <person name="Onodera N."/>
            <person name="Petersen B.L."/>
            <person name="Pils B."/>
            <person name="Prigge M."/>
            <person name="Rensing S.A."/>
            <person name="Riano-Pachon D.M."/>
            <person name="Roberts A.W."/>
            <person name="Sato Y."/>
            <person name="Scheller H.V."/>
            <person name="Schulz B."/>
            <person name="Schulz C."/>
            <person name="Shakirov E.V."/>
            <person name="Shibagaki N."/>
            <person name="Shinohara N."/>
            <person name="Shippen D.E."/>
            <person name="Soerensen I."/>
            <person name="Sotooka R."/>
            <person name="Sugimoto N."/>
            <person name="Sugita M."/>
            <person name="Sumikawa N."/>
            <person name="Tanurdzic M."/>
            <person name="Theissen G."/>
            <person name="Ulvskov P."/>
            <person name="Wakazuki S."/>
            <person name="Weng J.K."/>
            <person name="Willats W.W."/>
            <person name="Wipf D."/>
            <person name="Wolf P.G."/>
            <person name="Yang L."/>
            <person name="Zimmer A.D."/>
            <person name="Zhu Q."/>
            <person name="Mitros T."/>
            <person name="Hellsten U."/>
            <person name="Loque D."/>
            <person name="Otillar R."/>
            <person name="Salamov A."/>
            <person name="Schmutz J."/>
            <person name="Shapiro H."/>
            <person name="Lindquist E."/>
            <person name="Lucas S."/>
            <person name="Rokhsar D."/>
            <person name="Grigoriev I.V."/>
        </authorList>
    </citation>
    <scope>NUCLEOTIDE SEQUENCE [LARGE SCALE GENOMIC DNA]</scope>
</reference>
<dbReference type="SMART" id="SM01019">
    <property type="entry name" value="B3"/>
    <property type="match status" value="2"/>
</dbReference>
<dbReference type="Gene3D" id="2.40.330.10">
    <property type="entry name" value="DNA-binding pseudobarrel domain"/>
    <property type="match status" value="2"/>
</dbReference>
<dbReference type="HOGENOM" id="CLU_944594_0_0_1"/>
<organism evidence="7">
    <name type="scientific">Selaginella moellendorffii</name>
    <name type="common">Spikemoss</name>
    <dbReference type="NCBI Taxonomy" id="88036"/>
    <lineage>
        <taxon>Eukaryota</taxon>
        <taxon>Viridiplantae</taxon>
        <taxon>Streptophyta</taxon>
        <taxon>Embryophyta</taxon>
        <taxon>Tracheophyta</taxon>
        <taxon>Lycopodiopsida</taxon>
        <taxon>Selaginellales</taxon>
        <taxon>Selaginellaceae</taxon>
        <taxon>Selaginella</taxon>
    </lineage>
</organism>
<evidence type="ECO:0000256" key="3">
    <source>
        <dbReference type="ARBA" id="ARBA00023163"/>
    </source>
</evidence>
<dbReference type="AlphaFoldDB" id="D8S9H8"/>
<evidence type="ECO:0000259" key="5">
    <source>
        <dbReference type="PROSITE" id="PS50863"/>
    </source>
</evidence>
<keyword evidence="2" id="KW-0238">DNA-binding</keyword>
<proteinExistence type="predicted"/>
<keyword evidence="3" id="KW-0804">Transcription</keyword>
<evidence type="ECO:0000313" key="6">
    <source>
        <dbReference type="EMBL" id="EFJ18820.1"/>
    </source>
</evidence>
<dbReference type="InParanoid" id="D8S9H8"/>
<keyword evidence="7" id="KW-1185">Reference proteome</keyword>
<dbReference type="PROSITE" id="PS50863">
    <property type="entry name" value="B3"/>
    <property type="match status" value="2"/>
</dbReference>
<dbReference type="EMBL" id="GL377608">
    <property type="protein sequence ID" value="EFJ18820.1"/>
    <property type="molecule type" value="Genomic_DNA"/>
</dbReference>
<dbReference type="Pfam" id="PF02362">
    <property type="entry name" value="B3"/>
    <property type="match status" value="2"/>
</dbReference>
<dbReference type="FunCoup" id="D8S9H8">
    <property type="interactions" value="2989"/>
</dbReference>
<feature type="domain" description="TF-B3" evidence="5">
    <location>
        <begin position="206"/>
        <end position="295"/>
    </location>
</feature>
<dbReference type="PANTHER" id="PTHR31391">
    <property type="entry name" value="B3 DOMAIN-CONTAINING PROTEIN OS11G0197600-RELATED"/>
    <property type="match status" value="1"/>
</dbReference>
<dbReference type="GO" id="GO:0003677">
    <property type="term" value="F:DNA binding"/>
    <property type="evidence" value="ECO:0007669"/>
    <property type="project" value="UniProtKB-KW"/>
</dbReference>
<dbReference type="CDD" id="cd10017">
    <property type="entry name" value="B3_DNA"/>
    <property type="match status" value="2"/>
</dbReference>
<dbReference type="SUPFAM" id="SSF101936">
    <property type="entry name" value="DNA-binding pseudobarrel domain"/>
    <property type="match status" value="2"/>
</dbReference>
<evidence type="ECO:0000256" key="1">
    <source>
        <dbReference type="ARBA" id="ARBA00023015"/>
    </source>
</evidence>
<dbReference type="OMA" id="FWRSSEC"/>
<evidence type="ECO:0000256" key="4">
    <source>
        <dbReference type="ARBA" id="ARBA00023242"/>
    </source>
</evidence>
<dbReference type="Gramene" id="EFJ18820">
    <property type="protein sequence ID" value="EFJ18820"/>
    <property type="gene ID" value="SELMODRAFT_419614"/>
</dbReference>
<dbReference type="Proteomes" id="UP000001514">
    <property type="component" value="Unassembled WGS sequence"/>
</dbReference>
<dbReference type="STRING" id="88036.D8S9H8"/>
<name>D8S9H8_SELML</name>
<keyword evidence="4" id="KW-0539">Nucleus</keyword>